<comment type="subcellular location">
    <subcellularLocation>
        <location evidence="1">Membrane</location>
        <topology evidence="1">Multi-pass membrane protein</topology>
    </subcellularLocation>
</comment>
<evidence type="ECO:0000256" key="1">
    <source>
        <dbReference type="ARBA" id="ARBA00004141"/>
    </source>
</evidence>
<dbReference type="Pfam" id="PF07851">
    <property type="entry name" value="TMEM120A-B"/>
    <property type="match status" value="1"/>
</dbReference>
<comment type="similarity">
    <text evidence="2">Belongs to the TMEM120 family.</text>
</comment>
<dbReference type="GO" id="GO:0016020">
    <property type="term" value="C:membrane"/>
    <property type="evidence" value="ECO:0007669"/>
    <property type="project" value="UniProtKB-SubCell"/>
</dbReference>
<protein>
    <submittedName>
        <fullName evidence="7">Uncharacterized protein</fullName>
    </submittedName>
</protein>
<evidence type="ECO:0000313" key="7">
    <source>
        <dbReference type="EMBL" id="THF98720.1"/>
    </source>
</evidence>
<accession>A0A4S4D8E4</accession>
<dbReference type="PANTHER" id="PTHR21433">
    <property type="entry name" value="TRANSMEMBRANE PROTEIN INDUCED BY TUMOR NECROSIS FACTOR ALPHA"/>
    <property type="match status" value="1"/>
</dbReference>
<feature type="transmembrane region" description="Helical" evidence="6">
    <location>
        <begin position="111"/>
        <end position="129"/>
    </location>
</feature>
<organism evidence="7 8">
    <name type="scientific">Camellia sinensis var. sinensis</name>
    <name type="common">China tea</name>
    <dbReference type="NCBI Taxonomy" id="542762"/>
    <lineage>
        <taxon>Eukaryota</taxon>
        <taxon>Viridiplantae</taxon>
        <taxon>Streptophyta</taxon>
        <taxon>Embryophyta</taxon>
        <taxon>Tracheophyta</taxon>
        <taxon>Spermatophyta</taxon>
        <taxon>Magnoliopsida</taxon>
        <taxon>eudicotyledons</taxon>
        <taxon>Gunneridae</taxon>
        <taxon>Pentapetalae</taxon>
        <taxon>asterids</taxon>
        <taxon>Ericales</taxon>
        <taxon>Theaceae</taxon>
        <taxon>Camellia</taxon>
    </lineage>
</organism>
<sequence>MKWEEKLARLAEIEKTSTSKEGSLVKRGRSHSNFKVVTKLSMLARGSNFRGRICPRAGDVKRGQGPFMEEKAIEALKKLNGNMALLLCLFVIGPVWSWLWGGCLPALPVQLYQAWLLILYTGLALRENILRVNGSDIRPWWIKHHYFAMAMALISLTWEIEREPDCSQKQRGVQLFLQWAIMQGVAMLLQNRYQRQRLYTRIALGKVTSMSSFASAGCNNHVFARRMDVVWGETAGVDGQLWLLAPILFILQVICAVQMPVLGTMPTKDHINGFELYVGILLLKTALAGVVSEWQVVTCGVLLIVMAVGNFANTVQTLVAKSRFKAKMKKTKMHLCCWSVAGWSSVGMLVADNGY</sequence>
<evidence type="ECO:0000313" key="8">
    <source>
        <dbReference type="Proteomes" id="UP000306102"/>
    </source>
</evidence>
<feature type="transmembrane region" description="Helical" evidence="6">
    <location>
        <begin position="242"/>
        <end position="262"/>
    </location>
</feature>
<evidence type="ECO:0000256" key="2">
    <source>
        <dbReference type="ARBA" id="ARBA00009700"/>
    </source>
</evidence>
<dbReference type="InterPro" id="IPR012926">
    <property type="entry name" value="TMEM120A/B"/>
</dbReference>
<dbReference type="AlphaFoldDB" id="A0A4S4D8E4"/>
<comment type="caution">
    <text evidence="7">The sequence shown here is derived from an EMBL/GenBank/DDBJ whole genome shotgun (WGS) entry which is preliminary data.</text>
</comment>
<reference evidence="7 8" key="1">
    <citation type="journal article" date="2018" name="Proc. Natl. Acad. Sci. U.S.A.">
        <title>Draft genome sequence of Camellia sinensis var. sinensis provides insights into the evolution of the tea genome and tea quality.</title>
        <authorList>
            <person name="Wei C."/>
            <person name="Yang H."/>
            <person name="Wang S."/>
            <person name="Zhao J."/>
            <person name="Liu C."/>
            <person name="Gao L."/>
            <person name="Xia E."/>
            <person name="Lu Y."/>
            <person name="Tai Y."/>
            <person name="She G."/>
            <person name="Sun J."/>
            <person name="Cao H."/>
            <person name="Tong W."/>
            <person name="Gao Q."/>
            <person name="Li Y."/>
            <person name="Deng W."/>
            <person name="Jiang X."/>
            <person name="Wang W."/>
            <person name="Chen Q."/>
            <person name="Zhang S."/>
            <person name="Li H."/>
            <person name="Wu J."/>
            <person name="Wang P."/>
            <person name="Li P."/>
            <person name="Shi C."/>
            <person name="Zheng F."/>
            <person name="Jian J."/>
            <person name="Huang B."/>
            <person name="Shan D."/>
            <person name="Shi M."/>
            <person name="Fang C."/>
            <person name="Yue Y."/>
            <person name="Li F."/>
            <person name="Li D."/>
            <person name="Wei S."/>
            <person name="Han B."/>
            <person name="Jiang C."/>
            <person name="Yin Y."/>
            <person name="Xia T."/>
            <person name="Zhang Z."/>
            <person name="Bennetzen J.L."/>
            <person name="Zhao S."/>
            <person name="Wan X."/>
        </authorList>
    </citation>
    <scope>NUCLEOTIDE SEQUENCE [LARGE SCALE GENOMIC DNA]</scope>
    <source>
        <strain evidence="8">cv. Shuchazao</strain>
        <tissue evidence="7">Leaf</tissue>
    </source>
</reference>
<gene>
    <name evidence="7" type="ORF">TEA_017792</name>
</gene>
<name>A0A4S4D8E4_CAMSN</name>
<evidence type="ECO:0000256" key="5">
    <source>
        <dbReference type="ARBA" id="ARBA00023136"/>
    </source>
</evidence>
<keyword evidence="4 6" id="KW-1133">Transmembrane helix</keyword>
<dbReference type="Proteomes" id="UP000306102">
    <property type="component" value="Unassembled WGS sequence"/>
</dbReference>
<proteinExistence type="inferred from homology"/>
<evidence type="ECO:0000256" key="6">
    <source>
        <dbReference type="SAM" id="Phobius"/>
    </source>
</evidence>
<keyword evidence="3 6" id="KW-0812">Transmembrane</keyword>
<evidence type="ECO:0000256" key="3">
    <source>
        <dbReference type="ARBA" id="ARBA00022692"/>
    </source>
</evidence>
<feature type="transmembrane region" description="Helical" evidence="6">
    <location>
        <begin position="300"/>
        <end position="320"/>
    </location>
</feature>
<keyword evidence="5 6" id="KW-0472">Membrane</keyword>
<dbReference type="EMBL" id="SDRB02012143">
    <property type="protein sequence ID" value="THF98720.1"/>
    <property type="molecule type" value="Genomic_DNA"/>
</dbReference>
<keyword evidence="8" id="KW-1185">Reference proteome</keyword>
<dbReference type="PANTHER" id="PTHR21433:SF0">
    <property type="entry name" value="TRANSMEMBRANE PROTEIN 120 HOMOLOG"/>
    <property type="match status" value="1"/>
</dbReference>
<evidence type="ECO:0000256" key="4">
    <source>
        <dbReference type="ARBA" id="ARBA00022989"/>
    </source>
</evidence>
<feature type="transmembrane region" description="Helical" evidence="6">
    <location>
        <begin position="79"/>
        <end position="99"/>
    </location>
</feature>
<feature type="transmembrane region" description="Helical" evidence="6">
    <location>
        <begin position="332"/>
        <end position="351"/>
    </location>
</feature>